<dbReference type="PANTHER" id="PTHR48090">
    <property type="entry name" value="UNDECAPRENYL-PHOSPHATE 4-DEOXY-4-FORMAMIDO-L-ARABINOSE TRANSFERASE-RELATED"/>
    <property type="match status" value="1"/>
</dbReference>
<dbReference type="Gene3D" id="3.90.550.10">
    <property type="entry name" value="Spore Coat Polysaccharide Biosynthesis Protein SpsA, Chain A"/>
    <property type="match status" value="1"/>
</dbReference>
<dbReference type="PANTHER" id="PTHR48090:SF7">
    <property type="entry name" value="RFBJ PROTEIN"/>
    <property type="match status" value="1"/>
</dbReference>
<name>A0A0G0BJB7_9BACT</name>
<dbReference type="SUPFAM" id="SSF53448">
    <property type="entry name" value="Nucleotide-diphospho-sugar transferases"/>
    <property type="match status" value="1"/>
</dbReference>
<dbReference type="PATRIC" id="fig|1618586.3.peg.790"/>
<dbReference type="InterPro" id="IPR029044">
    <property type="entry name" value="Nucleotide-diphossugar_trans"/>
</dbReference>
<comment type="caution">
    <text evidence="2">The sequence shown here is derived from an EMBL/GenBank/DDBJ whole genome shotgun (WGS) entry which is preliminary data.</text>
</comment>
<dbReference type="SUPFAM" id="SSF53335">
    <property type="entry name" value="S-adenosyl-L-methionine-dependent methyltransferases"/>
    <property type="match status" value="1"/>
</dbReference>
<evidence type="ECO:0000313" key="2">
    <source>
        <dbReference type="EMBL" id="KKP31112.1"/>
    </source>
</evidence>
<dbReference type="EMBL" id="LBOI01000016">
    <property type="protein sequence ID" value="KKP31112.1"/>
    <property type="molecule type" value="Genomic_DNA"/>
</dbReference>
<sequence length="412" mass="47852">MTTGNSNLKNYYQQDTKNLIKFLVPNKANVFTANQKNLIPSKNDDFIIINELIGDIADIQSFFTQIRNNCDENARILVTYYNFLWQPILELATILGWRKNIGQQNWLGHDDIKNLLELSGLEIITSQKRLLIPIYIPFVSNFVNRWIAPLPLINNFCLKTWTLARPKQANNKNYDVSIVIPTRNEEGNIPTLIQKIPFFGKSQEIIFVEGHSIDNTWTEIEKISKEKYTKKLTIKKYQQKGIGKADAVRFGFDKAKGDILMILDADLTVDPKDLPKFYKALSMGQAEFVNGSRLVYPMEKHAMNTLNIIGNKAFSWLFTWILGQRFKDTLCGTKVLFKKDYEKIKKNRAFFGDFDPFGDFDLIFGAVKQNLKVAEIPIRYKERVYGSTNINRFKHGWLLLKMFVYAYKKFNF</sequence>
<reference evidence="2 3" key="1">
    <citation type="journal article" date="2015" name="Nature">
        <title>rRNA introns, odd ribosomes, and small enigmatic genomes across a large radiation of phyla.</title>
        <authorList>
            <person name="Brown C.T."/>
            <person name="Hug L.A."/>
            <person name="Thomas B.C."/>
            <person name="Sharon I."/>
            <person name="Castelle C.J."/>
            <person name="Singh A."/>
            <person name="Wilkins M.J."/>
            <person name="Williams K.H."/>
            <person name="Banfield J.F."/>
        </authorList>
    </citation>
    <scope>NUCLEOTIDE SEQUENCE [LARGE SCALE GENOMIC DNA]</scope>
</reference>
<dbReference type="InterPro" id="IPR029063">
    <property type="entry name" value="SAM-dependent_MTases_sf"/>
</dbReference>
<dbReference type="InterPro" id="IPR050256">
    <property type="entry name" value="Glycosyltransferase_2"/>
</dbReference>
<feature type="domain" description="Glycosyltransferase 2-like" evidence="1">
    <location>
        <begin position="177"/>
        <end position="309"/>
    </location>
</feature>
<evidence type="ECO:0000313" key="3">
    <source>
        <dbReference type="Proteomes" id="UP000034803"/>
    </source>
</evidence>
<proteinExistence type="predicted"/>
<dbReference type="Pfam" id="PF00535">
    <property type="entry name" value="Glycos_transf_2"/>
    <property type="match status" value="1"/>
</dbReference>
<dbReference type="Proteomes" id="UP000034803">
    <property type="component" value="Unassembled WGS sequence"/>
</dbReference>
<dbReference type="CDD" id="cd04179">
    <property type="entry name" value="DPM_DPG-synthase_like"/>
    <property type="match status" value="1"/>
</dbReference>
<protein>
    <recommendedName>
        <fullName evidence="1">Glycosyltransferase 2-like domain-containing protein</fullName>
    </recommendedName>
</protein>
<accession>A0A0G0BJB7</accession>
<gene>
    <name evidence="2" type="ORF">UR21_C0016G0030</name>
</gene>
<dbReference type="AlphaFoldDB" id="A0A0G0BJB7"/>
<dbReference type="InterPro" id="IPR001173">
    <property type="entry name" value="Glyco_trans_2-like"/>
</dbReference>
<organism evidence="2 3">
    <name type="scientific">Candidatus Woesebacteria bacterium GW2011_GWC2_31_9</name>
    <dbReference type="NCBI Taxonomy" id="1618586"/>
    <lineage>
        <taxon>Bacteria</taxon>
        <taxon>Candidatus Woeseibacteriota</taxon>
    </lineage>
</organism>
<evidence type="ECO:0000259" key="1">
    <source>
        <dbReference type="Pfam" id="PF00535"/>
    </source>
</evidence>